<sequence length="354" mass="38639">MLSSPVNVNHNETTYPTEDVPLEGSVDGSATMIPMSSFEVTADPVPSPFAQAQVAERASVRHRPLAKAITQPPTQTEPVRHHGNNKKLNEFAIILPVNSSTEKPKFHLPDLRWGPFFEGGDAPHNITARVGSALVLDCRIGLLQDKTVTWLHHKEDSIHLLTVGRSAYSSDERITLSFRYPNNYRLAIVYVTQRDEGLYECQVATHPPRVKRIFLKVIAPELTISDESGRQVSERYYKAGSSLELTCFATQVGNPNEEHPIAWKHGDRTLTDGISSNSSAVSDTATSTLTMAPLRRDHSGNYTCSVGSLAFATVGVHVLNGELPAAVHGTASAYGVSGLQMAIAMIILSIVYSR</sequence>
<dbReference type="SMART" id="SM00408">
    <property type="entry name" value="IGc2"/>
    <property type="match status" value="2"/>
</dbReference>
<dbReference type="PROSITE" id="PS50835">
    <property type="entry name" value="IG_LIKE"/>
    <property type="match status" value="2"/>
</dbReference>
<dbReference type="InterPro" id="IPR003599">
    <property type="entry name" value="Ig_sub"/>
</dbReference>
<name>A0ABM1NF41_NICVS</name>
<feature type="transmembrane region" description="Helical" evidence="2">
    <location>
        <begin position="331"/>
        <end position="352"/>
    </location>
</feature>
<dbReference type="InterPro" id="IPR007110">
    <property type="entry name" value="Ig-like_dom"/>
</dbReference>
<dbReference type="InterPro" id="IPR003598">
    <property type="entry name" value="Ig_sub2"/>
</dbReference>
<organism evidence="4 5">
    <name type="scientific">Nicrophorus vespilloides</name>
    <name type="common">Boreal carrion beetle</name>
    <dbReference type="NCBI Taxonomy" id="110193"/>
    <lineage>
        <taxon>Eukaryota</taxon>
        <taxon>Metazoa</taxon>
        <taxon>Ecdysozoa</taxon>
        <taxon>Arthropoda</taxon>
        <taxon>Hexapoda</taxon>
        <taxon>Insecta</taxon>
        <taxon>Pterygota</taxon>
        <taxon>Neoptera</taxon>
        <taxon>Endopterygota</taxon>
        <taxon>Coleoptera</taxon>
        <taxon>Polyphaga</taxon>
        <taxon>Staphyliniformia</taxon>
        <taxon>Silphidae</taxon>
        <taxon>Nicrophorinae</taxon>
        <taxon>Nicrophorus</taxon>
    </lineage>
</organism>
<evidence type="ECO:0000313" key="5">
    <source>
        <dbReference type="RefSeq" id="XP_017785441.1"/>
    </source>
</evidence>
<dbReference type="InterPro" id="IPR036179">
    <property type="entry name" value="Ig-like_dom_sf"/>
</dbReference>
<proteinExistence type="predicted"/>
<feature type="domain" description="Ig-like" evidence="3">
    <location>
        <begin position="220"/>
        <end position="306"/>
    </location>
</feature>
<dbReference type="SMART" id="SM00409">
    <property type="entry name" value="IG"/>
    <property type="match status" value="2"/>
</dbReference>
<feature type="compositionally biased region" description="Polar residues" evidence="1">
    <location>
        <begin position="1"/>
        <end position="16"/>
    </location>
</feature>
<dbReference type="PANTHER" id="PTHR23279">
    <property type="entry name" value="DEFECTIVE PROBOSCIS EXTENSION RESPONSE DPR -RELATED"/>
    <property type="match status" value="1"/>
</dbReference>
<keyword evidence="2" id="KW-0812">Transmembrane</keyword>
<dbReference type="PANTHER" id="PTHR23279:SF3">
    <property type="entry name" value="DEFECTIVE PROBOSCIS EXTENSION RESPONSE 18"/>
    <property type="match status" value="1"/>
</dbReference>
<accession>A0ABM1NF41</accession>
<reference evidence="5" key="1">
    <citation type="submission" date="2025-08" db="UniProtKB">
        <authorList>
            <consortium name="RefSeq"/>
        </authorList>
    </citation>
    <scope>IDENTIFICATION</scope>
</reference>
<dbReference type="Proteomes" id="UP000695000">
    <property type="component" value="Unplaced"/>
</dbReference>
<dbReference type="InterPro" id="IPR013783">
    <property type="entry name" value="Ig-like_fold"/>
</dbReference>
<dbReference type="Pfam" id="PF13927">
    <property type="entry name" value="Ig_3"/>
    <property type="match status" value="1"/>
</dbReference>
<dbReference type="Pfam" id="PF07679">
    <property type="entry name" value="I-set"/>
    <property type="match status" value="1"/>
</dbReference>
<keyword evidence="2" id="KW-1133">Transmembrane helix</keyword>
<dbReference type="InterPro" id="IPR037448">
    <property type="entry name" value="Zig-8"/>
</dbReference>
<evidence type="ECO:0000313" key="4">
    <source>
        <dbReference type="Proteomes" id="UP000695000"/>
    </source>
</evidence>
<dbReference type="SUPFAM" id="SSF48726">
    <property type="entry name" value="Immunoglobulin"/>
    <property type="match status" value="2"/>
</dbReference>
<feature type="region of interest" description="Disordered" evidence="1">
    <location>
        <begin position="1"/>
        <end position="23"/>
    </location>
</feature>
<dbReference type="InterPro" id="IPR013098">
    <property type="entry name" value="Ig_I-set"/>
</dbReference>
<dbReference type="CDD" id="cd00096">
    <property type="entry name" value="Ig"/>
    <property type="match status" value="1"/>
</dbReference>
<dbReference type="Gene3D" id="2.60.40.10">
    <property type="entry name" value="Immunoglobulins"/>
    <property type="match status" value="2"/>
</dbReference>
<dbReference type="RefSeq" id="XP_017785441.1">
    <property type="nucleotide sequence ID" value="XM_017929952.1"/>
</dbReference>
<feature type="domain" description="Ig-like" evidence="3">
    <location>
        <begin position="109"/>
        <end position="211"/>
    </location>
</feature>
<gene>
    <name evidence="5" type="primary">LOC108568712</name>
</gene>
<evidence type="ECO:0000256" key="2">
    <source>
        <dbReference type="SAM" id="Phobius"/>
    </source>
</evidence>
<evidence type="ECO:0000259" key="3">
    <source>
        <dbReference type="PROSITE" id="PS50835"/>
    </source>
</evidence>
<keyword evidence="4" id="KW-1185">Reference proteome</keyword>
<protein>
    <submittedName>
        <fullName evidence="5">Uncharacterized protein LOC108568712</fullName>
    </submittedName>
</protein>
<keyword evidence="2" id="KW-0472">Membrane</keyword>
<evidence type="ECO:0000256" key="1">
    <source>
        <dbReference type="SAM" id="MobiDB-lite"/>
    </source>
</evidence>
<dbReference type="GeneID" id="108568712"/>